<evidence type="ECO:0000313" key="1">
    <source>
        <dbReference type="EMBL" id="TWT85725.1"/>
    </source>
</evidence>
<organism evidence="1 2">
    <name type="scientific">Posidoniimonas polymericola</name>
    <dbReference type="NCBI Taxonomy" id="2528002"/>
    <lineage>
        <taxon>Bacteria</taxon>
        <taxon>Pseudomonadati</taxon>
        <taxon>Planctomycetota</taxon>
        <taxon>Planctomycetia</taxon>
        <taxon>Pirellulales</taxon>
        <taxon>Lacipirellulaceae</taxon>
        <taxon>Posidoniimonas</taxon>
    </lineage>
</organism>
<accession>A0A5C5ZF46</accession>
<reference evidence="1 2" key="1">
    <citation type="submission" date="2019-02" db="EMBL/GenBank/DDBJ databases">
        <title>Deep-cultivation of Planctomycetes and their phenomic and genomic characterization uncovers novel biology.</title>
        <authorList>
            <person name="Wiegand S."/>
            <person name="Jogler M."/>
            <person name="Boedeker C."/>
            <person name="Pinto D."/>
            <person name="Vollmers J."/>
            <person name="Rivas-Marin E."/>
            <person name="Kohn T."/>
            <person name="Peeters S.H."/>
            <person name="Heuer A."/>
            <person name="Rast P."/>
            <person name="Oberbeckmann S."/>
            <person name="Bunk B."/>
            <person name="Jeske O."/>
            <person name="Meyerdierks A."/>
            <person name="Storesund J.E."/>
            <person name="Kallscheuer N."/>
            <person name="Luecker S."/>
            <person name="Lage O.M."/>
            <person name="Pohl T."/>
            <person name="Merkel B.J."/>
            <person name="Hornburger P."/>
            <person name="Mueller R.-W."/>
            <person name="Bruemmer F."/>
            <person name="Labrenz M."/>
            <person name="Spormann A.M."/>
            <person name="Op Den Camp H."/>
            <person name="Overmann J."/>
            <person name="Amann R."/>
            <person name="Jetten M.S.M."/>
            <person name="Mascher T."/>
            <person name="Medema M.H."/>
            <person name="Devos D.P."/>
            <person name="Kaster A.-K."/>
            <person name="Ovreas L."/>
            <person name="Rohde M."/>
            <person name="Galperin M.Y."/>
            <person name="Jogler C."/>
        </authorList>
    </citation>
    <scope>NUCLEOTIDE SEQUENCE [LARGE SCALE GENOMIC DNA]</scope>
    <source>
        <strain evidence="1 2">Pla123a</strain>
    </source>
</reference>
<dbReference type="SUPFAM" id="SSF81853">
    <property type="entry name" value="Family 10 polysaccharide lyase"/>
    <property type="match status" value="1"/>
</dbReference>
<dbReference type="EMBL" id="SJPO01000001">
    <property type="protein sequence ID" value="TWT85725.1"/>
    <property type="molecule type" value="Genomic_DNA"/>
</dbReference>
<protein>
    <submittedName>
        <fullName evidence="1">Pectic acid lyase</fullName>
    </submittedName>
</protein>
<keyword evidence="1" id="KW-0456">Lyase</keyword>
<dbReference type="InterPro" id="IPR012669">
    <property type="entry name" value="Pectate_lyase"/>
</dbReference>
<dbReference type="AlphaFoldDB" id="A0A5C5ZF46"/>
<comment type="caution">
    <text evidence="1">The sequence shown here is derived from an EMBL/GenBank/DDBJ whole genome shotgun (WGS) entry which is preliminary data.</text>
</comment>
<gene>
    <name evidence="1" type="ORF">Pla123a_05320</name>
</gene>
<keyword evidence="2" id="KW-1185">Reference proteome</keyword>
<dbReference type="Pfam" id="PF09492">
    <property type="entry name" value="Pec_lyase"/>
    <property type="match status" value="1"/>
</dbReference>
<proteinExistence type="predicted"/>
<dbReference type="NCBIfam" id="TIGR02474">
    <property type="entry name" value="pec_lyase"/>
    <property type="match status" value="1"/>
</dbReference>
<dbReference type="GO" id="GO:0016829">
    <property type="term" value="F:lyase activity"/>
    <property type="evidence" value="ECO:0007669"/>
    <property type="project" value="UniProtKB-KW"/>
</dbReference>
<dbReference type="Gene3D" id="1.50.10.20">
    <property type="match status" value="1"/>
</dbReference>
<name>A0A5C5ZF46_9BACT</name>
<evidence type="ECO:0000313" key="2">
    <source>
        <dbReference type="Proteomes" id="UP000318478"/>
    </source>
</evidence>
<dbReference type="Proteomes" id="UP000318478">
    <property type="component" value="Unassembled WGS sequence"/>
</dbReference>
<sequence length="358" mass="39847">MARIALLSALIGLAPLALISPLASGAGASWRSVLSQPRQWYASAEAERIADNVLAYQHPNGGWPKNIDKARVLSDAELTAVRRDAPRGQTIIDNGATHTEVRFLARVSAATGRPAYRDAALRGVDFLLDAQYPGGGWPMIYPLRRGYYTHITYNDGAMVGVLRALRDAAAGEDEWSFVDSARRARAADAVERGVQTILATQIRVDGKLTAWCAQHDEHTLAPAKARAYELPSISGQESVGIVEFLMEIPEPSDDVVEAVESAVDWFRRSKVEGVRVERTRRPRNSVLVEDPDARPLWARFYDIPTNRPMYVGRDGVPLDGYNELELERRLGYSYLGPYAERLLAKSYPRWRERVMGDE</sequence>
<dbReference type="RefSeq" id="WP_197527605.1">
    <property type="nucleotide sequence ID" value="NZ_SJPO01000001.1"/>
</dbReference>